<reference evidence="1" key="1">
    <citation type="submission" date="2020-05" db="EMBL/GenBank/DDBJ databases">
        <authorList>
            <person name="Chiriac C."/>
            <person name="Salcher M."/>
            <person name="Ghai R."/>
            <person name="Kavagutti S V."/>
        </authorList>
    </citation>
    <scope>NUCLEOTIDE SEQUENCE</scope>
</reference>
<proteinExistence type="predicted"/>
<organism evidence="1">
    <name type="scientific">freshwater metagenome</name>
    <dbReference type="NCBI Taxonomy" id="449393"/>
    <lineage>
        <taxon>unclassified sequences</taxon>
        <taxon>metagenomes</taxon>
        <taxon>ecological metagenomes</taxon>
    </lineage>
</organism>
<gene>
    <name evidence="1" type="ORF">UFOPK2992_00385</name>
</gene>
<name>A0A6J6WZ50_9ZZZZ</name>
<protein>
    <submittedName>
        <fullName evidence="1">Unannotated protein</fullName>
    </submittedName>
</protein>
<evidence type="ECO:0000313" key="1">
    <source>
        <dbReference type="EMBL" id="CAB4790431.1"/>
    </source>
</evidence>
<dbReference type="EMBL" id="CAFAAI010000043">
    <property type="protein sequence ID" value="CAB4790431.1"/>
    <property type="molecule type" value="Genomic_DNA"/>
</dbReference>
<sequence>MIRVSLADVGTDALKLSFGALRREVRDLRLERTGRAGSGIDDGDAELFDRVGVAAQ</sequence>
<accession>A0A6J6WZ50</accession>
<dbReference type="AlphaFoldDB" id="A0A6J6WZ50"/>